<sequence length="323" mass="35135">MATVDFTKVTIKEKPFYKPDLNEVVEVLSRGLKNNFETVSVSAVDCPDLTKAPFNLTSPGLSGDEKLIELGGPPYLVPVVQRDKLYDLVQLARHLRRDPALLIGAGAGPWPHVGVNCEGIINFTVRNGSVAQGTRVVTVEPVGAAKGRSGYLQRTLPASETRVALMGNYLLSDGSPGRVIRVVAKKRTGEANFITSIRETLQKHYGDKVVGLGGAFAVHEGRVKHHVMPGFSSTPLCSDQDVDTWLHYFDMRAPIVHLGTLVTGDLDLDLRVQHFHGYSAHGDGGHYHGDTTPDVVHYEGYFALASTVLRIDPPANTHTLARD</sequence>
<dbReference type="InterPro" id="IPR015021">
    <property type="entry name" value="C11orf54_DUF1907"/>
</dbReference>
<evidence type="ECO:0000256" key="2">
    <source>
        <dbReference type="ARBA" id="ARBA00011245"/>
    </source>
</evidence>
<evidence type="ECO:0000313" key="9">
    <source>
        <dbReference type="RefSeq" id="XP_052752770.1"/>
    </source>
</evidence>
<keyword evidence="8" id="KW-1185">Reference proteome</keyword>
<keyword evidence="3" id="KW-0479">Metal-binding</keyword>
<gene>
    <name evidence="9 10" type="primary">LOC113515733</name>
</gene>
<evidence type="ECO:0000256" key="1">
    <source>
        <dbReference type="ARBA" id="ARBA00004123"/>
    </source>
</evidence>
<dbReference type="GeneID" id="113515733"/>
<dbReference type="PANTHER" id="PTHR13204:SF1">
    <property type="entry name" value="ESTER HYDROLASE C11ORF54"/>
    <property type="match status" value="1"/>
</dbReference>
<comment type="subcellular location">
    <subcellularLocation>
        <location evidence="1">Nucleus</location>
    </subcellularLocation>
</comment>
<comment type="subunit">
    <text evidence="2">Monomer.</text>
</comment>
<organism evidence="8 9">
    <name type="scientific">Galleria mellonella</name>
    <name type="common">Greater wax moth</name>
    <dbReference type="NCBI Taxonomy" id="7137"/>
    <lineage>
        <taxon>Eukaryota</taxon>
        <taxon>Metazoa</taxon>
        <taxon>Ecdysozoa</taxon>
        <taxon>Arthropoda</taxon>
        <taxon>Hexapoda</taxon>
        <taxon>Insecta</taxon>
        <taxon>Pterygota</taxon>
        <taxon>Neoptera</taxon>
        <taxon>Endopterygota</taxon>
        <taxon>Lepidoptera</taxon>
        <taxon>Glossata</taxon>
        <taxon>Ditrysia</taxon>
        <taxon>Pyraloidea</taxon>
        <taxon>Pyralidae</taxon>
        <taxon>Galleriinae</taxon>
        <taxon>Galleria</taxon>
    </lineage>
</organism>
<evidence type="ECO:0000313" key="8">
    <source>
        <dbReference type="Proteomes" id="UP001652740"/>
    </source>
</evidence>
<feature type="domain" description="DUF1907" evidence="7">
    <location>
        <begin position="27"/>
        <end position="311"/>
    </location>
</feature>
<dbReference type="RefSeq" id="XP_052752770.1">
    <property type="nucleotide sequence ID" value="XM_052896810.1"/>
</dbReference>
<keyword evidence="4 9" id="KW-0378">Hydrolase</keyword>
<protein>
    <submittedName>
        <fullName evidence="9 10">Ester hydrolase C11orf54 homolog</fullName>
    </submittedName>
</protein>
<evidence type="ECO:0000256" key="5">
    <source>
        <dbReference type="ARBA" id="ARBA00022833"/>
    </source>
</evidence>
<dbReference type="PANTHER" id="PTHR13204">
    <property type="entry name" value="PTD012 PROTEIN"/>
    <property type="match status" value="1"/>
</dbReference>
<dbReference type="RefSeq" id="XP_052752804.1">
    <property type="nucleotide sequence ID" value="XM_052896844.1"/>
</dbReference>
<dbReference type="SMART" id="SM01168">
    <property type="entry name" value="DUF1907"/>
    <property type="match status" value="1"/>
</dbReference>
<evidence type="ECO:0000256" key="6">
    <source>
        <dbReference type="ARBA" id="ARBA00023242"/>
    </source>
</evidence>
<dbReference type="Pfam" id="PF08925">
    <property type="entry name" value="DUF1907"/>
    <property type="match status" value="1"/>
</dbReference>
<evidence type="ECO:0000313" key="10">
    <source>
        <dbReference type="RefSeq" id="XP_052752804.1"/>
    </source>
</evidence>
<dbReference type="Proteomes" id="UP001652740">
    <property type="component" value="Unplaced"/>
</dbReference>
<dbReference type="GO" id="GO:0016787">
    <property type="term" value="F:hydrolase activity"/>
    <property type="evidence" value="ECO:0007669"/>
    <property type="project" value="UniProtKB-KW"/>
</dbReference>
<proteinExistence type="predicted"/>
<keyword evidence="6" id="KW-0539">Nucleus</keyword>
<dbReference type="SUPFAM" id="SSF117856">
    <property type="entry name" value="AF0104/ALDC/Ptd012-like"/>
    <property type="match status" value="1"/>
</dbReference>
<evidence type="ECO:0000256" key="3">
    <source>
        <dbReference type="ARBA" id="ARBA00022723"/>
    </source>
</evidence>
<accession>A0ABM3MNE4</accession>
<dbReference type="CDD" id="cd17298">
    <property type="entry name" value="DUF1907"/>
    <property type="match status" value="1"/>
</dbReference>
<keyword evidence="5" id="KW-0862">Zinc</keyword>
<reference evidence="9 10" key="1">
    <citation type="submission" date="2025-05" db="UniProtKB">
        <authorList>
            <consortium name="RefSeq"/>
        </authorList>
    </citation>
    <scope>IDENTIFICATION</scope>
    <source>
        <tissue evidence="9 10">Whole larvae</tissue>
    </source>
</reference>
<name>A0ABM3MNE4_GALME</name>
<evidence type="ECO:0000256" key="4">
    <source>
        <dbReference type="ARBA" id="ARBA00022801"/>
    </source>
</evidence>
<evidence type="ECO:0000259" key="7">
    <source>
        <dbReference type="SMART" id="SM01168"/>
    </source>
</evidence>